<dbReference type="KEGG" id="vg:41702650"/>
<reference evidence="1" key="2">
    <citation type="submission" date="2018-09" db="EMBL/GenBank/DDBJ databases">
        <title>Characterization of a novel member of the family Caulimoviridae infecting Dioscorea nummularia in the Pacific, which may represent a new genus of dsDNA plant viruses.</title>
        <authorList>
            <person name="Kidanemariam D.B."/>
            <person name="Dale J.L."/>
            <person name="Harding R.M."/>
            <person name="James A.P."/>
        </authorList>
    </citation>
    <scope>NUCLEOTIDE SEQUENCE [LARGE SCALE GENOMIC DNA]</scope>
    <source>
        <strain evidence="1">DNUaV-WSM01_DN</strain>
    </source>
</reference>
<name>A0A346RP35_9VIRU</name>
<dbReference type="RefSeq" id="YP_009553220.1">
    <property type="nucleotide sequence ID" value="NC_040712.1"/>
</dbReference>
<evidence type="ECO:0000313" key="1">
    <source>
        <dbReference type="EMBL" id="AXS67832.1"/>
    </source>
</evidence>
<reference evidence="1" key="1">
    <citation type="submission" date="2018-02" db="EMBL/GenBank/DDBJ databases">
        <authorList>
            <person name="Cohen D.B."/>
            <person name="Kent A.D."/>
        </authorList>
    </citation>
    <scope>NUCLEOTIDE SEQUENCE</scope>
    <source>
        <strain evidence="1">DNUaV-WSM01_DN</strain>
    </source>
</reference>
<organism evidence="1">
    <name type="scientific">Dioscorea nummularia-associated virus</name>
    <dbReference type="NCBI Taxonomy" id="2303485"/>
    <lineage>
        <taxon>Viruses</taxon>
        <taxon>Riboviria</taxon>
        <taxon>Pararnavirae</taxon>
        <taxon>Artverviricota</taxon>
        <taxon>Revtraviricetes</taxon>
        <taxon>Ortervirales</taxon>
        <taxon>Caulimoviridae</taxon>
        <taxon>Dioscovirus</taxon>
        <taxon>Dioscovirus dioscoreae</taxon>
    </lineage>
</organism>
<dbReference type="GeneID" id="41702650"/>
<proteinExistence type="predicted"/>
<dbReference type="Proteomes" id="UP000290829">
    <property type="component" value="Segment"/>
</dbReference>
<dbReference type="EMBL" id="MG944237">
    <property type="protein sequence ID" value="AXS67832.1"/>
    <property type="molecule type" value="Genomic_DNA"/>
</dbReference>
<accession>A0A346RP35</accession>
<sequence>MIDSLELLQLAPTDKMAENKPADKMTENAAKGKELPQFVEGQKGNFRIPYGLELDNQQKIITNALWRATTSTAKIKALNALCHYFIKETKQDFSYFVIFEGKKAGVYYTWGNLQKAVGKRNTPQGWRGFYTQQAAETAFSQYSKAQQIMPDIQNISVKRDAADIQSAQDNNKEKILEVSKTSKRNMTVLEVGESSQCKIRITEEKETSSEKDRYIQFNKLSTLLHLKRSYRQKWLDNLPREVSQLINNKVKETFYFDLQISQEIIYDLDEQRKEGLEVVQWTGLPVQNSFAPAILMAKVNWAIFEPKPLVAELFFHGMLLLLSLTEMEDIPDFFGPKLQNLLRQYKRDGNCEIHIISELPRIRGNNILPATHHILLSRTFPRWLNYTSGPFNTKSIGDILYYTEYFVNFKGPSDDWELLGETLTAKVWVLHGIASRCRSITSIPGRQAEGFAITQPVNLTDEMDLEGASTD</sequence>
<evidence type="ECO:0000313" key="2">
    <source>
        <dbReference type="Proteomes" id="UP000290829"/>
    </source>
</evidence>
<protein>
    <submittedName>
        <fullName evidence="1">ORF4</fullName>
    </submittedName>
</protein>
<keyword evidence="2" id="KW-1185">Reference proteome</keyword>